<organism evidence="1 2">
    <name type="scientific">Alkalihalophilus pseudofirmus</name>
    <name type="common">Bacillus pseudofirmus</name>
    <dbReference type="NCBI Taxonomy" id="79885"/>
    <lineage>
        <taxon>Bacteria</taxon>
        <taxon>Bacillati</taxon>
        <taxon>Bacillota</taxon>
        <taxon>Bacilli</taxon>
        <taxon>Bacillales</taxon>
        <taxon>Bacillaceae</taxon>
        <taxon>Alkalihalophilus</taxon>
    </lineage>
</organism>
<protein>
    <submittedName>
        <fullName evidence="1">Uncharacterized protein</fullName>
    </submittedName>
</protein>
<comment type="caution">
    <text evidence="1">The sequence shown here is derived from an EMBL/GenBank/DDBJ whole genome shotgun (WGS) entry which is preliminary data.</text>
</comment>
<accession>A0AAJ2U6N2</accession>
<evidence type="ECO:0000313" key="1">
    <source>
        <dbReference type="EMBL" id="MDV2888227.1"/>
    </source>
</evidence>
<feature type="non-terminal residue" evidence="1">
    <location>
        <position position="1"/>
    </location>
</feature>
<evidence type="ECO:0000313" key="2">
    <source>
        <dbReference type="Proteomes" id="UP001285636"/>
    </source>
</evidence>
<dbReference type="EMBL" id="JAWJAY010001120">
    <property type="protein sequence ID" value="MDV2888227.1"/>
    <property type="molecule type" value="Genomic_DNA"/>
</dbReference>
<dbReference type="RefSeq" id="WP_323468209.1">
    <property type="nucleotide sequence ID" value="NZ_JAWJAY010001120.1"/>
</dbReference>
<proteinExistence type="predicted"/>
<dbReference type="AlphaFoldDB" id="A0AAJ2U6N2"/>
<feature type="non-terminal residue" evidence="1">
    <location>
        <position position="83"/>
    </location>
</feature>
<reference evidence="1" key="1">
    <citation type="submission" date="2023-10" db="EMBL/GenBank/DDBJ databases">
        <title>Screening of Alkalihalophilus pseudofirmusBZ-TG-HK211 and Its Alleviation of Salt Stress on Rapeseed Growth.</title>
        <authorList>
            <person name="Zhao B."/>
            <person name="Guo T."/>
        </authorList>
    </citation>
    <scope>NUCLEOTIDE SEQUENCE</scope>
    <source>
        <strain evidence="1">BZ-TG-HK211</strain>
    </source>
</reference>
<dbReference type="Proteomes" id="UP001285636">
    <property type="component" value="Unassembled WGS sequence"/>
</dbReference>
<name>A0AAJ2U6N2_ALKPS</name>
<sequence length="83" mass="9318">VSFGVEITSGTWEFFYTPEVDYIKYCSTQIPIAELVSNENANKVLAELAPQAAAFPAEMMEKFGHQSLRELSHLPFLPIPEKV</sequence>
<gene>
    <name evidence="1" type="ORF">RYX45_23990</name>
</gene>